<evidence type="ECO:0000313" key="2">
    <source>
        <dbReference type="Proteomes" id="UP000821865"/>
    </source>
</evidence>
<sequence length="152" mass="16980">MASVDVAKAFDSVSFEAIIHGLETKDFSSDFITYIRDFYDTSSTVLSIDNQTCVVHPTSGMRQGDPLSPLLFNMVIDEWLQMPTCGTGFQSYELVLDCMAFADDLIIMTSTPQGLQLRLDMLEDFLSKKGLSINPKKSFTLSLQPFGRDKKT</sequence>
<keyword evidence="2" id="KW-1185">Reference proteome</keyword>
<protein>
    <submittedName>
        <fullName evidence="1">Uncharacterized protein</fullName>
    </submittedName>
</protein>
<organism evidence="1 2">
    <name type="scientific">Dermacentor silvarum</name>
    <name type="common">Tick</name>
    <dbReference type="NCBI Taxonomy" id="543639"/>
    <lineage>
        <taxon>Eukaryota</taxon>
        <taxon>Metazoa</taxon>
        <taxon>Ecdysozoa</taxon>
        <taxon>Arthropoda</taxon>
        <taxon>Chelicerata</taxon>
        <taxon>Arachnida</taxon>
        <taxon>Acari</taxon>
        <taxon>Parasitiformes</taxon>
        <taxon>Ixodida</taxon>
        <taxon>Ixodoidea</taxon>
        <taxon>Ixodidae</taxon>
        <taxon>Rhipicephalinae</taxon>
        <taxon>Dermacentor</taxon>
    </lineage>
</organism>
<evidence type="ECO:0000313" key="1">
    <source>
        <dbReference type="EMBL" id="KAH7974024.1"/>
    </source>
</evidence>
<proteinExistence type="predicted"/>
<dbReference type="Proteomes" id="UP000821865">
    <property type="component" value="Chromosome 10"/>
</dbReference>
<name>A0ACB8DN99_DERSI</name>
<reference evidence="1" key="1">
    <citation type="submission" date="2020-05" db="EMBL/GenBank/DDBJ databases">
        <title>Large-scale comparative analyses of tick genomes elucidate their genetic diversity and vector capacities.</title>
        <authorList>
            <person name="Jia N."/>
            <person name="Wang J."/>
            <person name="Shi W."/>
            <person name="Du L."/>
            <person name="Sun Y."/>
            <person name="Zhan W."/>
            <person name="Jiang J."/>
            <person name="Wang Q."/>
            <person name="Zhang B."/>
            <person name="Ji P."/>
            <person name="Sakyi L.B."/>
            <person name="Cui X."/>
            <person name="Yuan T."/>
            <person name="Jiang B."/>
            <person name="Yang W."/>
            <person name="Lam T.T.-Y."/>
            <person name="Chang Q."/>
            <person name="Ding S."/>
            <person name="Wang X."/>
            <person name="Zhu J."/>
            <person name="Ruan X."/>
            <person name="Zhao L."/>
            <person name="Wei J."/>
            <person name="Que T."/>
            <person name="Du C."/>
            <person name="Cheng J."/>
            <person name="Dai P."/>
            <person name="Han X."/>
            <person name="Huang E."/>
            <person name="Gao Y."/>
            <person name="Liu J."/>
            <person name="Shao H."/>
            <person name="Ye R."/>
            <person name="Li L."/>
            <person name="Wei W."/>
            <person name="Wang X."/>
            <person name="Wang C."/>
            <person name="Yang T."/>
            <person name="Huo Q."/>
            <person name="Li W."/>
            <person name="Guo W."/>
            <person name="Chen H."/>
            <person name="Zhou L."/>
            <person name="Ni X."/>
            <person name="Tian J."/>
            <person name="Zhou Y."/>
            <person name="Sheng Y."/>
            <person name="Liu T."/>
            <person name="Pan Y."/>
            <person name="Xia L."/>
            <person name="Li J."/>
            <person name="Zhao F."/>
            <person name="Cao W."/>
        </authorList>
    </citation>
    <scope>NUCLEOTIDE SEQUENCE</scope>
    <source>
        <strain evidence="1">Dsil-2018</strain>
    </source>
</reference>
<gene>
    <name evidence="1" type="ORF">HPB49_008419</name>
</gene>
<dbReference type="EMBL" id="CM023479">
    <property type="protein sequence ID" value="KAH7974024.1"/>
    <property type="molecule type" value="Genomic_DNA"/>
</dbReference>
<comment type="caution">
    <text evidence="1">The sequence shown here is derived from an EMBL/GenBank/DDBJ whole genome shotgun (WGS) entry which is preliminary data.</text>
</comment>
<accession>A0ACB8DN99</accession>